<gene>
    <name evidence="3" type="ORF">BCR36DRAFT_404038</name>
</gene>
<proteinExistence type="predicted"/>
<evidence type="ECO:0000256" key="1">
    <source>
        <dbReference type="SAM" id="Phobius"/>
    </source>
</evidence>
<evidence type="ECO:0000313" key="3">
    <source>
        <dbReference type="EMBL" id="ORX51815.1"/>
    </source>
</evidence>
<keyword evidence="1" id="KW-0472">Membrane</keyword>
<sequence length="303" mass="35231">MIKISRRLFYLFNVLLWITTIRAVKELEAYSEIKNIISKFDSLTSDPATIFSVYLNDNGTGVESRKQFFDDLAKNRKNIQNFGDFPYHPTGEVDQTEYKTLERKANENRNIIINQIDAIEAALKYLNDILERYQYMTPEDKKEQSMTVVKYILGQTVLPEEALPVRLSALSSRDCMNWLESELQLLSFQYENNDPANKVDFEDYSRINLSQCINYVTTGYSMIISAKQAQGDADAEKFYEKYSIDTSELIKNHEELIRKKSANSNRKANMLNDMYETDAGFTMSNVISYIFIITHLLIFFLFP</sequence>
<protein>
    <submittedName>
        <fullName evidence="3">Uncharacterized protein</fullName>
    </submittedName>
</protein>
<keyword evidence="1" id="KW-1133">Transmembrane helix</keyword>
<comment type="caution">
    <text evidence="3">The sequence shown here is derived from an EMBL/GenBank/DDBJ whole genome shotgun (WGS) entry which is preliminary data.</text>
</comment>
<dbReference type="EMBL" id="MCFH01000017">
    <property type="protein sequence ID" value="ORX51815.1"/>
    <property type="molecule type" value="Genomic_DNA"/>
</dbReference>
<feature type="chain" id="PRO_5012621090" evidence="2">
    <location>
        <begin position="24"/>
        <end position="303"/>
    </location>
</feature>
<feature type="signal peptide" evidence="2">
    <location>
        <begin position="1"/>
        <end position="23"/>
    </location>
</feature>
<keyword evidence="4" id="KW-1185">Reference proteome</keyword>
<keyword evidence="1" id="KW-0812">Transmembrane</keyword>
<dbReference type="AlphaFoldDB" id="A0A1Y1VBI2"/>
<organism evidence="3 4">
    <name type="scientific">Piromyces finnis</name>
    <dbReference type="NCBI Taxonomy" id="1754191"/>
    <lineage>
        <taxon>Eukaryota</taxon>
        <taxon>Fungi</taxon>
        <taxon>Fungi incertae sedis</taxon>
        <taxon>Chytridiomycota</taxon>
        <taxon>Chytridiomycota incertae sedis</taxon>
        <taxon>Neocallimastigomycetes</taxon>
        <taxon>Neocallimastigales</taxon>
        <taxon>Neocallimastigaceae</taxon>
        <taxon>Piromyces</taxon>
    </lineage>
</organism>
<evidence type="ECO:0000256" key="2">
    <source>
        <dbReference type="SAM" id="SignalP"/>
    </source>
</evidence>
<evidence type="ECO:0000313" key="4">
    <source>
        <dbReference type="Proteomes" id="UP000193719"/>
    </source>
</evidence>
<dbReference type="OrthoDB" id="2140011at2759"/>
<accession>A0A1Y1VBI2</accession>
<keyword evidence="2" id="KW-0732">Signal</keyword>
<dbReference type="Proteomes" id="UP000193719">
    <property type="component" value="Unassembled WGS sequence"/>
</dbReference>
<feature type="transmembrane region" description="Helical" evidence="1">
    <location>
        <begin position="279"/>
        <end position="302"/>
    </location>
</feature>
<reference evidence="3 4" key="1">
    <citation type="submission" date="2016-08" db="EMBL/GenBank/DDBJ databases">
        <title>Genomes of anaerobic fungi encode conserved fungal cellulosomes for biomass hydrolysis.</title>
        <authorList>
            <consortium name="DOE Joint Genome Institute"/>
            <person name="Haitjema C.H."/>
            <person name="Gilmore S.P."/>
            <person name="Henske J.K."/>
            <person name="Solomon K.V."/>
            <person name="De Groot R."/>
            <person name="Kuo A."/>
            <person name="Mondo S.J."/>
            <person name="Salamov A.A."/>
            <person name="Labutti K."/>
            <person name="Zhao Z."/>
            <person name="Chiniquy J."/>
            <person name="Barry K."/>
            <person name="Brewer H.M."/>
            <person name="Purvine S.O."/>
            <person name="Wright A.T."/>
            <person name="Boxma B."/>
            <person name="Van Alen T."/>
            <person name="Hackstein J.H."/>
            <person name="Baker S.E."/>
            <person name="Grigoriev I.V."/>
            <person name="O'Malley M.A."/>
        </authorList>
    </citation>
    <scope>NUCLEOTIDE SEQUENCE [LARGE SCALE GENOMIC DNA]</scope>
    <source>
        <strain evidence="4">finn</strain>
    </source>
</reference>
<name>A0A1Y1VBI2_9FUNG</name>
<reference evidence="3 4" key="2">
    <citation type="submission" date="2016-08" db="EMBL/GenBank/DDBJ databases">
        <title>Pervasive Adenine N6-methylation of Active Genes in Fungi.</title>
        <authorList>
            <consortium name="DOE Joint Genome Institute"/>
            <person name="Mondo S.J."/>
            <person name="Dannebaum R.O."/>
            <person name="Kuo R.C."/>
            <person name="Labutti K."/>
            <person name="Haridas S."/>
            <person name="Kuo A."/>
            <person name="Salamov A."/>
            <person name="Ahrendt S.R."/>
            <person name="Lipzen A."/>
            <person name="Sullivan W."/>
            <person name="Andreopoulos W.B."/>
            <person name="Clum A."/>
            <person name="Lindquist E."/>
            <person name="Daum C."/>
            <person name="Ramamoorthy G.K."/>
            <person name="Gryganskyi A."/>
            <person name="Culley D."/>
            <person name="Magnuson J.K."/>
            <person name="James T.Y."/>
            <person name="O'Malley M.A."/>
            <person name="Stajich J.E."/>
            <person name="Spatafora J.W."/>
            <person name="Visel A."/>
            <person name="Grigoriev I.V."/>
        </authorList>
    </citation>
    <scope>NUCLEOTIDE SEQUENCE [LARGE SCALE GENOMIC DNA]</scope>
    <source>
        <strain evidence="4">finn</strain>
    </source>
</reference>